<keyword evidence="8" id="KW-1278">Translocase</keyword>
<comment type="subcellular location">
    <subcellularLocation>
        <location evidence="16">Cell membrane</location>
        <topology evidence="16">Multi-pass membrane protein</topology>
    </subcellularLocation>
    <subcellularLocation>
        <location evidence="1">Membrane</location>
        <topology evidence="1">Multi-pass membrane protein</topology>
    </subcellularLocation>
</comment>
<sequence length="315" mass="35204">MFPVFQPESPEAQAIYDLFLLVLAISAVIFIIVAGLIAVAIWRGRSRATMPKQDFGSEKREIYWMVGPILVVFWITAISAKLILTVNAFPKFHPQGLDSSEVEADLTVTGHQWWWEVEHNDSGIIEANEIYIPTGKKLRVKLQSADVIHCFWVPQLARKMDVIPGRENYIWLEATKPGTYQGRCAEYCGNQHAWMGFKVYALEPEEFTKWEAGEKVAPGTSTESDAVKGEKLFFAHTCSNCHTVEGTVAQATIGPNLTRIASRKEIGAGVLKNSTENLTLWLKNPQAIKPGCKMPDFKLTEDEASQIAAYLESLD</sequence>
<dbReference type="Pfam" id="PF02790">
    <property type="entry name" value="COX2_TM"/>
    <property type="match status" value="1"/>
</dbReference>
<comment type="cofactor">
    <cofactor evidence="17">
        <name>Cu cation</name>
        <dbReference type="ChEBI" id="CHEBI:23378"/>
    </cofactor>
    <text evidence="17">Binds a copper A center.</text>
</comment>
<dbReference type="EMBL" id="CP042913">
    <property type="protein sequence ID" value="QEG37192.1"/>
    <property type="molecule type" value="Genomic_DNA"/>
</dbReference>
<dbReference type="GO" id="GO:0004129">
    <property type="term" value="F:cytochrome-c oxidase activity"/>
    <property type="evidence" value="ECO:0007669"/>
    <property type="project" value="UniProtKB-EC"/>
</dbReference>
<keyword evidence="4 15" id="KW-0349">Heme</keyword>
<keyword evidence="23" id="KW-1185">Reference proteome</keyword>
<evidence type="ECO:0000256" key="5">
    <source>
        <dbReference type="ARBA" id="ARBA00022660"/>
    </source>
</evidence>
<evidence type="ECO:0000313" key="22">
    <source>
        <dbReference type="EMBL" id="QEG37192.1"/>
    </source>
</evidence>
<dbReference type="PRINTS" id="PR01166">
    <property type="entry name" value="CYCOXIDASEII"/>
</dbReference>
<evidence type="ECO:0000256" key="10">
    <source>
        <dbReference type="ARBA" id="ARBA00022989"/>
    </source>
</evidence>
<dbReference type="Proteomes" id="UP000323917">
    <property type="component" value="Chromosome"/>
</dbReference>
<evidence type="ECO:0000256" key="1">
    <source>
        <dbReference type="ARBA" id="ARBA00004141"/>
    </source>
</evidence>
<evidence type="ECO:0000256" key="4">
    <source>
        <dbReference type="ARBA" id="ARBA00022617"/>
    </source>
</evidence>
<keyword evidence="6 16" id="KW-0812">Transmembrane</keyword>
<protein>
    <recommendedName>
        <fullName evidence="17">Cytochrome c oxidase subunit 2</fullName>
        <ecNumber evidence="17">7.1.1.9</ecNumber>
    </recommendedName>
</protein>
<keyword evidence="9 16" id="KW-0249">Electron transport</keyword>
<dbReference type="PANTHER" id="PTHR22888">
    <property type="entry name" value="CYTOCHROME C OXIDASE, SUBUNIT II"/>
    <property type="match status" value="1"/>
</dbReference>
<dbReference type="SUPFAM" id="SSF49503">
    <property type="entry name" value="Cupredoxins"/>
    <property type="match status" value="1"/>
</dbReference>
<evidence type="ECO:0000256" key="7">
    <source>
        <dbReference type="ARBA" id="ARBA00022723"/>
    </source>
</evidence>
<keyword evidence="5 16" id="KW-0679">Respiratory chain</keyword>
<dbReference type="PROSITE" id="PS50999">
    <property type="entry name" value="COX2_TM"/>
    <property type="match status" value="1"/>
</dbReference>
<keyword evidence="11 15" id="KW-0408">Iron</keyword>
<dbReference type="GO" id="GO:0005507">
    <property type="term" value="F:copper ion binding"/>
    <property type="evidence" value="ECO:0007669"/>
    <property type="project" value="InterPro"/>
</dbReference>
<dbReference type="Pfam" id="PF00034">
    <property type="entry name" value="Cytochrom_C"/>
    <property type="match status" value="1"/>
</dbReference>
<dbReference type="RefSeq" id="WP_148075460.1">
    <property type="nucleotide sequence ID" value="NZ_CP042913.1"/>
</dbReference>
<dbReference type="InterPro" id="IPR036909">
    <property type="entry name" value="Cyt_c-like_dom_sf"/>
</dbReference>
<dbReference type="EC" id="7.1.1.9" evidence="17"/>
<accession>A0A5B9QHR1</accession>
<comment type="catalytic activity">
    <reaction evidence="17">
        <text>4 Fe(II)-[cytochrome c] + O2 + 8 H(+)(in) = 4 Fe(III)-[cytochrome c] + 2 H2O + 4 H(+)(out)</text>
        <dbReference type="Rhea" id="RHEA:11436"/>
        <dbReference type="Rhea" id="RHEA-COMP:10350"/>
        <dbReference type="Rhea" id="RHEA-COMP:14399"/>
        <dbReference type="ChEBI" id="CHEBI:15377"/>
        <dbReference type="ChEBI" id="CHEBI:15378"/>
        <dbReference type="ChEBI" id="CHEBI:15379"/>
        <dbReference type="ChEBI" id="CHEBI:29033"/>
        <dbReference type="ChEBI" id="CHEBI:29034"/>
        <dbReference type="EC" id="7.1.1.9"/>
    </reaction>
</comment>
<evidence type="ECO:0000256" key="12">
    <source>
        <dbReference type="ARBA" id="ARBA00023008"/>
    </source>
</evidence>
<evidence type="ECO:0000256" key="6">
    <source>
        <dbReference type="ARBA" id="ARBA00022692"/>
    </source>
</evidence>
<dbReference type="SUPFAM" id="SSF46626">
    <property type="entry name" value="Cytochrome c"/>
    <property type="match status" value="1"/>
</dbReference>
<evidence type="ECO:0000256" key="14">
    <source>
        <dbReference type="ARBA" id="ARBA00024688"/>
    </source>
</evidence>
<dbReference type="InterPro" id="IPR001505">
    <property type="entry name" value="Copper_CuA"/>
</dbReference>
<dbReference type="Gene3D" id="1.10.287.90">
    <property type="match status" value="1"/>
</dbReference>
<dbReference type="PROSITE" id="PS50857">
    <property type="entry name" value="COX2_CUA"/>
    <property type="match status" value="1"/>
</dbReference>
<dbReference type="GO" id="GO:0005886">
    <property type="term" value="C:plasma membrane"/>
    <property type="evidence" value="ECO:0007669"/>
    <property type="project" value="UniProtKB-SubCell"/>
</dbReference>
<dbReference type="NCBIfam" id="TIGR02866">
    <property type="entry name" value="CoxB"/>
    <property type="match status" value="1"/>
</dbReference>
<dbReference type="InterPro" id="IPR045187">
    <property type="entry name" value="CcO_II"/>
</dbReference>
<dbReference type="InterPro" id="IPR008972">
    <property type="entry name" value="Cupredoxin"/>
</dbReference>
<dbReference type="Pfam" id="PF00116">
    <property type="entry name" value="COX2"/>
    <property type="match status" value="1"/>
</dbReference>
<evidence type="ECO:0000256" key="16">
    <source>
        <dbReference type="RuleBase" id="RU000456"/>
    </source>
</evidence>
<evidence type="ECO:0000256" key="13">
    <source>
        <dbReference type="ARBA" id="ARBA00023136"/>
    </source>
</evidence>
<dbReference type="SUPFAM" id="SSF81464">
    <property type="entry name" value="Cytochrome c oxidase subunit II-like, transmembrane region"/>
    <property type="match status" value="1"/>
</dbReference>
<dbReference type="InterPro" id="IPR036257">
    <property type="entry name" value="Cyt_c_oxidase_su2_TM_sf"/>
</dbReference>
<feature type="transmembrane region" description="Helical" evidence="18">
    <location>
        <begin position="20"/>
        <end position="42"/>
    </location>
</feature>
<organism evidence="22 23">
    <name type="scientific">Bythopirellula goksoeyrii</name>
    <dbReference type="NCBI Taxonomy" id="1400387"/>
    <lineage>
        <taxon>Bacteria</taxon>
        <taxon>Pseudomonadati</taxon>
        <taxon>Planctomycetota</taxon>
        <taxon>Planctomycetia</taxon>
        <taxon>Pirellulales</taxon>
        <taxon>Lacipirellulaceae</taxon>
        <taxon>Bythopirellula</taxon>
    </lineage>
</organism>
<comment type="similarity">
    <text evidence="2 16">Belongs to the cytochrome c oxidase subunit 2 family.</text>
</comment>
<keyword evidence="12 17" id="KW-0186">Copper</keyword>
<comment type="function">
    <text evidence="14 17">Subunits I and II form the functional core of the enzyme complex. Electrons originating in cytochrome c are transferred via heme a and Cu(A) to the binuclear center formed by heme a3 and Cu(B).</text>
</comment>
<feature type="domain" description="Cytochrome oxidase subunit II transmembrane region profile" evidence="20">
    <location>
        <begin position="1"/>
        <end position="90"/>
    </location>
</feature>
<reference evidence="22 23" key="1">
    <citation type="submission" date="2019-08" db="EMBL/GenBank/DDBJ databases">
        <title>Deep-cultivation of Planctomycetes and their phenomic and genomic characterization uncovers novel biology.</title>
        <authorList>
            <person name="Wiegand S."/>
            <person name="Jogler M."/>
            <person name="Boedeker C."/>
            <person name="Pinto D."/>
            <person name="Vollmers J."/>
            <person name="Rivas-Marin E."/>
            <person name="Kohn T."/>
            <person name="Peeters S.H."/>
            <person name="Heuer A."/>
            <person name="Rast P."/>
            <person name="Oberbeckmann S."/>
            <person name="Bunk B."/>
            <person name="Jeske O."/>
            <person name="Meyerdierks A."/>
            <person name="Storesund J.E."/>
            <person name="Kallscheuer N."/>
            <person name="Luecker S."/>
            <person name="Lage O.M."/>
            <person name="Pohl T."/>
            <person name="Merkel B.J."/>
            <person name="Hornburger P."/>
            <person name="Mueller R.-W."/>
            <person name="Bruemmer F."/>
            <person name="Labrenz M."/>
            <person name="Spormann A.M."/>
            <person name="Op den Camp H."/>
            <person name="Overmann J."/>
            <person name="Amann R."/>
            <person name="Jetten M.S.M."/>
            <person name="Mascher T."/>
            <person name="Medema M.H."/>
            <person name="Devos D.P."/>
            <person name="Kaster A.-K."/>
            <person name="Ovreas L."/>
            <person name="Rohde M."/>
            <person name="Galperin M.Y."/>
            <person name="Jogler C."/>
        </authorList>
    </citation>
    <scope>NUCLEOTIDE SEQUENCE [LARGE SCALE GENOMIC DNA]</scope>
    <source>
        <strain evidence="22 23">Pr1d</strain>
    </source>
</reference>
<evidence type="ECO:0000256" key="17">
    <source>
        <dbReference type="RuleBase" id="RU004024"/>
    </source>
</evidence>
<keyword evidence="10 18" id="KW-1133">Transmembrane helix</keyword>
<evidence type="ECO:0000259" key="20">
    <source>
        <dbReference type="PROSITE" id="PS50999"/>
    </source>
</evidence>
<dbReference type="CDD" id="cd04213">
    <property type="entry name" value="CuRO_CcO_Caa3_II"/>
    <property type="match status" value="1"/>
</dbReference>
<dbReference type="Gene3D" id="2.60.40.420">
    <property type="entry name" value="Cupredoxins - blue copper proteins"/>
    <property type="match status" value="1"/>
</dbReference>
<dbReference type="InterPro" id="IPR011759">
    <property type="entry name" value="Cyt_c_oxidase_su2_TM_dom"/>
</dbReference>
<feature type="domain" description="Cytochrome c" evidence="21">
    <location>
        <begin position="224"/>
        <end position="315"/>
    </location>
</feature>
<keyword evidence="3 16" id="KW-0813">Transport</keyword>
<evidence type="ECO:0000259" key="19">
    <source>
        <dbReference type="PROSITE" id="PS50857"/>
    </source>
</evidence>
<evidence type="ECO:0000256" key="2">
    <source>
        <dbReference type="ARBA" id="ARBA00007866"/>
    </source>
</evidence>
<evidence type="ECO:0000259" key="21">
    <source>
        <dbReference type="PROSITE" id="PS51007"/>
    </source>
</evidence>
<keyword evidence="22" id="KW-0560">Oxidoreductase</keyword>
<dbReference type="GO" id="GO:0042773">
    <property type="term" value="P:ATP synthesis coupled electron transport"/>
    <property type="evidence" value="ECO:0007669"/>
    <property type="project" value="TreeGrafter"/>
</dbReference>
<evidence type="ECO:0000313" key="23">
    <source>
        <dbReference type="Proteomes" id="UP000323917"/>
    </source>
</evidence>
<dbReference type="GO" id="GO:0016491">
    <property type="term" value="F:oxidoreductase activity"/>
    <property type="evidence" value="ECO:0007669"/>
    <property type="project" value="UniProtKB-KW"/>
</dbReference>
<feature type="transmembrane region" description="Helical" evidence="18">
    <location>
        <begin position="62"/>
        <end position="84"/>
    </location>
</feature>
<dbReference type="InterPro" id="IPR009056">
    <property type="entry name" value="Cyt_c-like_dom"/>
</dbReference>
<dbReference type="InterPro" id="IPR002429">
    <property type="entry name" value="CcO_II-like_C"/>
</dbReference>
<dbReference type="PROSITE" id="PS51007">
    <property type="entry name" value="CYTC"/>
    <property type="match status" value="1"/>
</dbReference>
<dbReference type="InterPro" id="IPR014222">
    <property type="entry name" value="Cyt_c_oxidase_su2"/>
</dbReference>
<evidence type="ECO:0000256" key="3">
    <source>
        <dbReference type="ARBA" id="ARBA00022448"/>
    </source>
</evidence>
<dbReference type="AlphaFoldDB" id="A0A5B9QHR1"/>
<dbReference type="OrthoDB" id="9773456at2"/>
<name>A0A5B9QHR1_9BACT</name>
<keyword evidence="7 15" id="KW-0479">Metal-binding</keyword>
<dbReference type="GO" id="GO:0020037">
    <property type="term" value="F:heme binding"/>
    <property type="evidence" value="ECO:0007669"/>
    <property type="project" value="InterPro"/>
</dbReference>
<dbReference type="PROSITE" id="PS00078">
    <property type="entry name" value="COX2"/>
    <property type="match status" value="1"/>
</dbReference>
<keyword evidence="13 18" id="KW-0472">Membrane</keyword>
<evidence type="ECO:0000256" key="8">
    <source>
        <dbReference type="ARBA" id="ARBA00022967"/>
    </source>
</evidence>
<dbReference type="InterPro" id="IPR034236">
    <property type="entry name" value="CuRO_CcO_Caa3_II"/>
</dbReference>
<dbReference type="KEGG" id="bgok:Pr1d_45330"/>
<dbReference type="PANTHER" id="PTHR22888:SF9">
    <property type="entry name" value="CYTOCHROME C OXIDASE SUBUNIT 2"/>
    <property type="match status" value="1"/>
</dbReference>
<feature type="domain" description="Cytochrome oxidase subunit II copper A binding" evidence="19">
    <location>
        <begin position="101"/>
        <end position="213"/>
    </location>
</feature>
<gene>
    <name evidence="22" type="primary">ctaC_3</name>
    <name evidence="22" type="ORF">Pr1d_45330</name>
</gene>
<evidence type="ECO:0000256" key="18">
    <source>
        <dbReference type="SAM" id="Phobius"/>
    </source>
</evidence>
<evidence type="ECO:0000256" key="15">
    <source>
        <dbReference type="PROSITE-ProRule" id="PRU00433"/>
    </source>
</evidence>
<proteinExistence type="inferred from homology"/>
<evidence type="ECO:0000256" key="11">
    <source>
        <dbReference type="ARBA" id="ARBA00023004"/>
    </source>
</evidence>
<evidence type="ECO:0000256" key="9">
    <source>
        <dbReference type="ARBA" id="ARBA00022982"/>
    </source>
</evidence>